<dbReference type="SMART" id="SM00482">
    <property type="entry name" value="POLAc"/>
    <property type="match status" value="1"/>
</dbReference>
<dbReference type="FunFam" id="1.10.132.60:FF:000028">
    <property type="entry name" value="DNA polymerase"/>
    <property type="match status" value="1"/>
</dbReference>
<dbReference type="SUPFAM" id="SSF158702">
    <property type="entry name" value="Sec63 N-terminal domain-like"/>
    <property type="match status" value="1"/>
</dbReference>
<evidence type="ECO:0000256" key="1">
    <source>
        <dbReference type="ARBA" id="ARBA00001966"/>
    </source>
</evidence>
<dbReference type="GO" id="GO:0051536">
    <property type="term" value="F:iron-sulfur cluster binding"/>
    <property type="evidence" value="ECO:0007669"/>
    <property type="project" value="UniProtKB-KW"/>
</dbReference>
<dbReference type="InterPro" id="IPR056447">
    <property type="entry name" value="REV3_N"/>
</dbReference>
<dbReference type="Pfam" id="PF00476">
    <property type="entry name" value="DNA_pol_A"/>
    <property type="match status" value="1"/>
</dbReference>
<dbReference type="PANTHER" id="PTHR45812">
    <property type="entry name" value="DNA POLYMERASE ZETA CATALYTIC SUBUNIT"/>
    <property type="match status" value="1"/>
</dbReference>
<dbReference type="Pfam" id="PF24065">
    <property type="entry name" value="REV3_N"/>
    <property type="match status" value="1"/>
</dbReference>
<dbReference type="PROSITE" id="PS00116">
    <property type="entry name" value="DNA_POLYMERASE_B"/>
    <property type="match status" value="1"/>
</dbReference>
<dbReference type="Gene3D" id="3.90.1600.10">
    <property type="entry name" value="Palm domain of DNA polymerase"/>
    <property type="match status" value="1"/>
</dbReference>
<dbReference type="InterPro" id="IPR012337">
    <property type="entry name" value="RNaseH-like_sf"/>
</dbReference>
<dbReference type="PRINTS" id="PR00868">
    <property type="entry name" value="DNAPOLI"/>
</dbReference>
<dbReference type="GO" id="GO:0019985">
    <property type="term" value="P:translesion synthesis"/>
    <property type="evidence" value="ECO:0007669"/>
    <property type="project" value="InterPro"/>
</dbReference>
<dbReference type="EMBL" id="CP092622">
    <property type="protein sequence ID" value="UMM22141.1"/>
    <property type="molecule type" value="Genomic_DNA"/>
</dbReference>
<sequence length="2535" mass="288340">MLLQNSFISLEDDLFSPTQLGRAAIASSLPPEASLAIFEDLNSASRAIAVDTELHMLYLVTPINVTVWQECDWHHLFSLFSKLPSDHRRVAKMVGASEKFILEQLQGKRNQKALQVHIRFFSALALFDLINEMSIYQVSNKYRIPRGCLQTLQSQSATYAAMIVAFCLRLGWTYLKALLDGFAMRLLFGIRSDLSELVTIEGIDGQRARILHERGITCLSHLSACESSKLAHFITLAVPYSRSNSNDGLGEWLFGEPRMKLADAARVLKERARKALMRRIQELGIAVELPKEEGVKKEENIPESYDSGLPDSCPENDGFEEMTRSVTEMSISDDDYFKEEKLEVEEKGGDVFEEEVVEDTMIEDLETSLLKMKPPKDEIFLRRLSNTFSPAGKRCSLNGSSFLEDSFDKPVPGSIPLTFKTPKRDLEGPKTSTPQFEDSFDKPVPGSIPLGSSKRKSLLNSSRRDSIESNASENKSFDVFATPPTRNSKIIGKHSRAMDLAESPLCSPIVKHPKIAPLLRVEDIFSSQNSWSRWMKSSVKSSFCSISLAGSEGIVIQTDTGIAFIPLQEQFNGIESPNPKFFDPLSTCHVPLKSRLDCLKIFFESQHVVHVLTMNNAFRLFEEYKIKLSNVRVLRVAAHLNHLIESEIEDNGEMFPMLLDRIPPLLDPEIQYSTFGRIHKSMVEVFEMQRIFNELKKSAIKRFTSEKSFDLEMDTCQAVLKMFYSGISFDHVACKQFIGDTRKRIEILEEQIWRLAHGKFNINSSNEASNVLFHRLGLVYPETSSCKIKQRHLPTNKQILDQMIGQHQIVEKILTYRHIQHTLTQCLLPLANYEERIHCRMEMCTATGRMLTSSPNLQNVPKKVSSDGLSARQLFKASPGNILIGADYKQLELRVLAHLCNDSKLVKIISEDQDLFGQLSSEWGFSRDVVKQLSYGLIYGMGAKTLAELTRIKLEEAEKMLVSFFAMFPGVRSYINAVKDKIAKEEPIETIMGRKKFIKLKVTGEEKARMERVAVNYTVQGSASEIFKTAMVEIQEKIRAHNEVEIVLTIHDEVLVECPEHQKSEISTMKFCIRNFICEHSQEIPGPMDNYFNYKKGRIPVFHIYGVTDSGQKACLHIHGVLPYLVLRAGGKVTPIVLQGMRAKINKGIEKEIETSTGKASKFSADYVYKLETFSSRSLYGYQDEEEEFVKVYFSSPFYLQKATHSLGKEVIDKPLFQPFEAHLPFHLQFFIDNSIFGMDNIHLKNVKFRVDPNDNNNDVVYQNLTVGDVKNNDSLLSPYERKTTCHVECDAMVSDILNLQMQADNVHSSNPGLEYIWREEKERCDAEGIELKDTFNSYEPRKSTIWPQEREMLRTARKMAKRFREERCMSEQLDDLMTTRIAETQQSSTSSVSDMTIWEKEEEEREDVPKKKKMTREKTPEELDEERQKEEDREEVPEDDDNDPGTQEAEMTMITDSQKVLEKDGEEDVVMEVDEEEEDPDKTITEDVSSGEEESHDEVIQWITTKSSYEQSFISMNEELCEPKKPDTEGRQFSREMTACSVMTDETVVAPAEHSQAMEQSKLLSQISQECTISGTTLRTAIPDQIRLLLKFASMATQRIPPNKRDYALTAIVPFSEYSLRIAIEFFTSTSQYPDVANSLIAINIIKFLGEPLYMKYTCISASTWKLAASSLILGNVAVTSLLQRCTQVMADFCKDWSAAGDLRLPRSRILEIISALQATPLPILLFCFVDEQDPHERSGESDIVGLCVASLELLVDTKRPMPNFVFDPIVSISLAIYNDVCRNSSPKLHIILTTIPNGLSTFNHKGMYCETESEMLEQVMKLVIQYDVDVLVGYETVRLSWGYFMRRYKALGSDLSMDRTKPDKFEGQKQQEEEEVIGVAAPKGRLLVSVWKVVRSDLKLRNYDLGSAVTNVLRRKIPMIDNATLMRRIRTNRSSIRNDVYSYLLKLATVNITLLIEMNWFLKNAEMARVYGIQFHEVWTRGSQLRVESMLLRLAHRMNFVAPSVTHLQRNMMGSPEQLQLILEPQSKVYFDPVIVLDFQSLYPSMVIAYNYCYSTILGKIANLNAMSNESKNREEIILGAIKYHPSKNDLVKLVAYKEVCASPLAAMFVKKSKREGVLPLLLREILSARIMVKNAIKRTKSKKLKRILDARQLALKLVANVSYGYTAANWSGRMPCAELADAILGKGRETLERAIEMVQRGDYGGSEVIYGDTDSLFVLVRGASVEEAFEIGRRIADDVTNSNPDPVVLKLEKVYKGCVLETKKRYAGWMYEHENDEGSLDAKGIETVRRDTCPIVSEVLEKSLGLIFSQNWKTLITYLNTMVLSLQNENFSKFVFCKEYRGDYSQRAMVPQKKLAEARLRNCSSHITLRGERVPYVIIDGVSGSTVYSCVRSIESFARNPEYKINTYYYLNAHILAALRRVTDLIPMKIDFLPLAADQCFVTECSRIGKTPWCIECETNPEELALALVQSGREGRARTQIRQICTSCQSSTTRVNDEQILECMNFSCLLRQTMSIMERARTDSIVQAHTLF</sequence>
<evidence type="ECO:0000256" key="3">
    <source>
        <dbReference type="ARBA" id="ARBA00012417"/>
    </source>
</evidence>
<reference evidence="17 18" key="1">
    <citation type="submission" date="2022-04" db="EMBL/GenBank/DDBJ databases">
        <title>Chromosome-level reference genomes for two strains of Caenorhabditis briggsae: an improved platform for comparative genomics.</title>
        <authorList>
            <person name="Stevens L."/>
            <person name="Andersen E."/>
        </authorList>
    </citation>
    <scope>NUCLEOTIDE SEQUENCE [LARGE SCALE GENOMIC DNA]</scope>
    <source>
        <strain evidence="17">VX34</strain>
        <tissue evidence="17">Whole-organism</tissue>
    </source>
</reference>
<comment type="cofactor">
    <cofactor evidence="1">
        <name>[4Fe-4S] cluster</name>
        <dbReference type="ChEBI" id="CHEBI:49883"/>
    </cofactor>
</comment>
<dbReference type="Gene3D" id="1.20.1060.10">
    <property type="entry name" value="Taq DNA Polymerase, Chain T, domain 4"/>
    <property type="match status" value="1"/>
</dbReference>
<dbReference type="InterPro" id="IPR048960">
    <property type="entry name" value="POLQ-like_helical"/>
</dbReference>
<dbReference type="SUPFAM" id="SSF56672">
    <property type="entry name" value="DNA/RNA polymerases"/>
    <property type="match status" value="2"/>
</dbReference>
<dbReference type="InterPro" id="IPR030559">
    <property type="entry name" value="PolZ_Rev3"/>
</dbReference>
<dbReference type="FunFam" id="3.30.342.10:FF:000032">
    <property type="entry name" value="DNA polymerase"/>
    <property type="match status" value="1"/>
</dbReference>
<dbReference type="InterPro" id="IPR043502">
    <property type="entry name" value="DNA/RNA_pol_sf"/>
</dbReference>
<feature type="compositionally biased region" description="Polar residues" evidence="15">
    <location>
        <begin position="1382"/>
        <end position="1395"/>
    </location>
</feature>
<dbReference type="InterPro" id="IPR001098">
    <property type="entry name" value="DNA-dir_DNA_pol_A_palm_dom"/>
</dbReference>
<evidence type="ECO:0000256" key="2">
    <source>
        <dbReference type="ARBA" id="ARBA00005755"/>
    </source>
</evidence>
<keyword evidence="8" id="KW-0227">DNA damage</keyword>
<dbReference type="CDD" id="cd05534">
    <property type="entry name" value="POLBc_zeta"/>
    <property type="match status" value="1"/>
</dbReference>
<evidence type="ECO:0000256" key="12">
    <source>
        <dbReference type="ARBA" id="ARBA00023014"/>
    </source>
</evidence>
<evidence type="ECO:0000256" key="10">
    <source>
        <dbReference type="ARBA" id="ARBA00022932"/>
    </source>
</evidence>
<evidence type="ECO:0000256" key="6">
    <source>
        <dbReference type="ARBA" id="ARBA00022695"/>
    </source>
</evidence>
<feature type="region of interest" description="Disordered" evidence="15">
    <location>
        <begin position="413"/>
        <end position="473"/>
    </location>
</feature>
<dbReference type="FunFam" id="1.20.1060.10:FF:000011">
    <property type="entry name" value="DNA polymerase theta"/>
    <property type="match status" value="1"/>
</dbReference>
<dbReference type="Gene3D" id="1.10.3380.20">
    <property type="match status" value="1"/>
</dbReference>
<evidence type="ECO:0000256" key="4">
    <source>
        <dbReference type="ARBA" id="ARBA00021589"/>
    </source>
</evidence>
<dbReference type="GO" id="GO:0016035">
    <property type="term" value="C:zeta DNA polymerase complex"/>
    <property type="evidence" value="ECO:0007669"/>
    <property type="project" value="InterPro"/>
</dbReference>
<dbReference type="GO" id="GO:0046872">
    <property type="term" value="F:metal ion binding"/>
    <property type="evidence" value="ECO:0007669"/>
    <property type="project" value="UniProtKB-KW"/>
</dbReference>
<dbReference type="Gene3D" id="3.30.420.10">
    <property type="entry name" value="Ribonuclease H-like superfamily/Ribonuclease H"/>
    <property type="match status" value="1"/>
</dbReference>
<keyword evidence="7" id="KW-0479">Metal-binding</keyword>
<feature type="domain" description="DNA-directed DNA polymerase family A palm" evidence="16">
    <location>
        <begin position="868"/>
        <end position="1062"/>
    </location>
</feature>
<dbReference type="InterPro" id="IPR056435">
    <property type="entry name" value="DPOD/Z_N"/>
</dbReference>
<feature type="compositionally biased region" description="Acidic residues" evidence="15">
    <location>
        <begin position="1472"/>
        <end position="1481"/>
    </location>
</feature>
<keyword evidence="10" id="KW-0239">DNA-directed DNA polymerase</keyword>
<dbReference type="InterPro" id="IPR017964">
    <property type="entry name" value="DNA-dir_DNA_pol_B_CS"/>
</dbReference>
<dbReference type="EC" id="2.7.7.7" evidence="3"/>
<keyword evidence="13" id="KW-0234">DNA repair</keyword>
<dbReference type="InterPro" id="IPR019760">
    <property type="entry name" value="DNA-dir_DNA_pol_A_CS"/>
</dbReference>
<dbReference type="Pfam" id="PF16206">
    <property type="entry name" value="Mon2_C"/>
    <property type="match status" value="1"/>
</dbReference>
<dbReference type="GO" id="GO:0003677">
    <property type="term" value="F:DNA binding"/>
    <property type="evidence" value="ECO:0007669"/>
    <property type="project" value="InterPro"/>
</dbReference>
<evidence type="ECO:0000256" key="14">
    <source>
        <dbReference type="ARBA" id="ARBA00049244"/>
    </source>
</evidence>
<evidence type="ECO:0000256" key="11">
    <source>
        <dbReference type="ARBA" id="ARBA00023004"/>
    </source>
</evidence>
<comment type="catalytic activity">
    <reaction evidence="14">
        <text>DNA(n) + a 2'-deoxyribonucleoside 5'-triphosphate = DNA(n+1) + diphosphate</text>
        <dbReference type="Rhea" id="RHEA:22508"/>
        <dbReference type="Rhea" id="RHEA-COMP:17339"/>
        <dbReference type="Rhea" id="RHEA-COMP:17340"/>
        <dbReference type="ChEBI" id="CHEBI:33019"/>
        <dbReference type="ChEBI" id="CHEBI:61560"/>
        <dbReference type="ChEBI" id="CHEBI:173112"/>
        <dbReference type="EC" id="2.7.7.7"/>
    </reaction>
</comment>
<keyword evidence="12" id="KW-0411">Iron-sulfur</keyword>
<dbReference type="CDD" id="cd05778">
    <property type="entry name" value="DNA_polB_zeta_exo"/>
    <property type="match status" value="1"/>
</dbReference>
<dbReference type="GO" id="GO:0003887">
    <property type="term" value="F:DNA-directed DNA polymerase activity"/>
    <property type="evidence" value="ECO:0007669"/>
    <property type="project" value="UniProtKB-KW"/>
</dbReference>
<dbReference type="Gene3D" id="1.10.132.60">
    <property type="entry name" value="DNA polymerase family B, C-terminal domain"/>
    <property type="match status" value="1"/>
</dbReference>
<gene>
    <name evidence="17" type="ORF">L5515_003507</name>
</gene>
<dbReference type="Proteomes" id="UP000829354">
    <property type="component" value="Chromosome III"/>
</dbReference>
<dbReference type="PROSITE" id="PS00447">
    <property type="entry name" value="DNA_POLYMERASE_A"/>
    <property type="match status" value="1"/>
</dbReference>
<feature type="compositionally biased region" description="Acidic residues" evidence="15">
    <location>
        <begin position="1433"/>
        <end position="1444"/>
    </location>
</feature>
<dbReference type="Gene3D" id="3.30.70.370">
    <property type="match status" value="1"/>
</dbReference>
<keyword evidence="6" id="KW-0548">Nucleotidyltransferase</keyword>
<feature type="region of interest" description="Disordered" evidence="15">
    <location>
        <begin position="1381"/>
        <end position="1449"/>
    </location>
</feature>
<dbReference type="Gene3D" id="3.30.342.10">
    <property type="entry name" value="DNA Polymerase, chain B, domain 1"/>
    <property type="match status" value="1"/>
</dbReference>
<dbReference type="Pfam" id="PF24055">
    <property type="entry name" value="POL3_N"/>
    <property type="match status" value="1"/>
</dbReference>
<dbReference type="InterPro" id="IPR036397">
    <property type="entry name" value="RNaseH_sf"/>
</dbReference>
<accession>A0AAE9EJH8</accession>
<dbReference type="GO" id="GO:0000166">
    <property type="term" value="F:nucleotide binding"/>
    <property type="evidence" value="ECO:0007669"/>
    <property type="project" value="InterPro"/>
</dbReference>
<dbReference type="Pfam" id="PF03104">
    <property type="entry name" value="DNA_pol_B_exo1"/>
    <property type="match status" value="1"/>
</dbReference>
<evidence type="ECO:0000256" key="9">
    <source>
        <dbReference type="ARBA" id="ARBA00022833"/>
    </source>
</evidence>
<dbReference type="InterPro" id="IPR006133">
    <property type="entry name" value="DNA-dir_DNA_pol_B_exonuc"/>
</dbReference>
<organism evidence="17 18">
    <name type="scientific">Caenorhabditis briggsae</name>
    <dbReference type="NCBI Taxonomy" id="6238"/>
    <lineage>
        <taxon>Eukaryota</taxon>
        <taxon>Metazoa</taxon>
        <taxon>Ecdysozoa</taxon>
        <taxon>Nematoda</taxon>
        <taxon>Chromadorea</taxon>
        <taxon>Rhabditida</taxon>
        <taxon>Rhabditina</taxon>
        <taxon>Rhabditomorpha</taxon>
        <taxon>Rhabditoidea</taxon>
        <taxon>Rhabditidae</taxon>
        <taxon>Peloderinae</taxon>
        <taxon>Caenorhabditis</taxon>
    </lineage>
</organism>
<dbReference type="InterPro" id="IPR006134">
    <property type="entry name" value="DNA-dir_DNA_pol_B_multi_dom"/>
</dbReference>
<keyword evidence="11" id="KW-0408">Iron</keyword>
<dbReference type="SMART" id="SM00486">
    <property type="entry name" value="POLBc"/>
    <property type="match status" value="1"/>
</dbReference>
<dbReference type="InterPro" id="IPR023211">
    <property type="entry name" value="DNA_pol_palm_dom_sf"/>
</dbReference>
<protein>
    <recommendedName>
        <fullName evidence="4">DNA polymerase zeta catalytic subunit</fullName>
        <ecNumber evidence="3">2.7.7.7</ecNumber>
    </recommendedName>
</protein>
<evidence type="ECO:0000256" key="13">
    <source>
        <dbReference type="ARBA" id="ARBA00023204"/>
    </source>
</evidence>
<evidence type="ECO:0000256" key="7">
    <source>
        <dbReference type="ARBA" id="ARBA00022723"/>
    </source>
</evidence>
<proteinExistence type="inferred from homology"/>
<evidence type="ECO:0000313" key="18">
    <source>
        <dbReference type="Proteomes" id="UP000829354"/>
    </source>
</evidence>
<dbReference type="Gene3D" id="1.10.150.20">
    <property type="entry name" value="5' to 3' exonuclease, C-terminal subdomain"/>
    <property type="match status" value="1"/>
</dbReference>
<keyword evidence="5" id="KW-0808">Transferase</keyword>
<dbReference type="GO" id="GO:0006261">
    <property type="term" value="P:DNA-templated DNA replication"/>
    <property type="evidence" value="ECO:0007669"/>
    <property type="project" value="InterPro"/>
</dbReference>
<dbReference type="Pfam" id="PF21099">
    <property type="entry name" value="POLQ_helical"/>
    <property type="match status" value="1"/>
</dbReference>
<dbReference type="InterPro" id="IPR042087">
    <property type="entry name" value="DNA_pol_B_thumb"/>
</dbReference>
<keyword evidence="9" id="KW-0862">Zinc</keyword>
<dbReference type="InterPro" id="IPR002298">
    <property type="entry name" value="DNA_polymerase_A"/>
</dbReference>
<dbReference type="FunFam" id="1.10.287.690:FF:000002">
    <property type="entry name" value="DNA polymerase zeta"/>
    <property type="match status" value="1"/>
</dbReference>
<name>A0AAE9EJH8_CAEBR</name>
<dbReference type="SUPFAM" id="SSF53098">
    <property type="entry name" value="Ribonuclease H-like"/>
    <property type="match status" value="1"/>
</dbReference>
<evidence type="ECO:0000256" key="15">
    <source>
        <dbReference type="SAM" id="MobiDB-lite"/>
    </source>
</evidence>
<keyword evidence="18" id="KW-1185">Reference proteome</keyword>
<evidence type="ECO:0000313" key="17">
    <source>
        <dbReference type="EMBL" id="UMM22141.1"/>
    </source>
</evidence>
<evidence type="ECO:0000259" key="16">
    <source>
        <dbReference type="SMART" id="SM00482"/>
    </source>
</evidence>
<feature type="region of interest" description="Disordered" evidence="15">
    <location>
        <begin position="1472"/>
        <end position="1499"/>
    </location>
</feature>
<comment type="similarity">
    <text evidence="2">Belongs to the DNA polymerase type-B family.</text>
</comment>
<evidence type="ECO:0000256" key="5">
    <source>
        <dbReference type="ARBA" id="ARBA00022679"/>
    </source>
</evidence>
<evidence type="ECO:0000256" key="8">
    <source>
        <dbReference type="ARBA" id="ARBA00022763"/>
    </source>
</evidence>
<dbReference type="InterPro" id="IPR006172">
    <property type="entry name" value="DNA-dir_DNA_pol_B"/>
</dbReference>
<dbReference type="Pfam" id="PF00136">
    <property type="entry name" value="DNA_pol_B"/>
    <property type="match status" value="1"/>
</dbReference>
<dbReference type="InterPro" id="IPR032817">
    <property type="entry name" value="Mon2_C"/>
</dbReference>
<dbReference type="PANTHER" id="PTHR45812:SF1">
    <property type="entry name" value="DNA POLYMERASE ZETA CATALYTIC SUBUNIT"/>
    <property type="match status" value="1"/>
</dbReference>
<dbReference type="Gene3D" id="1.10.287.690">
    <property type="entry name" value="Helix hairpin bin"/>
    <property type="match status" value="1"/>
</dbReference>
<dbReference type="GO" id="GO:0006281">
    <property type="term" value="P:DNA repair"/>
    <property type="evidence" value="ECO:0007669"/>
    <property type="project" value="UniProtKB-KW"/>
</dbReference>
<feature type="compositionally biased region" description="Basic and acidic residues" evidence="15">
    <location>
        <begin position="1417"/>
        <end position="1432"/>
    </location>
</feature>